<reference evidence="3 4" key="1">
    <citation type="submission" date="2019-05" db="EMBL/GenBank/DDBJ databases">
        <title>Identification and Biocontrol Activity Analysis of Biocontrol Strain PF-1 Based on Genome-wide Data.</title>
        <authorList>
            <person name="Qi J."/>
        </authorList>
    </citation>
    <scope>NUCLEOTIDE SEQUENCE [LARGE SCALE GENOMIC DNA]</scope>
    <source>
        <strain evidence="3 4">PF-1</strain>
    </source>
</reference>
<sequence>MQNRAMSGNDQYLEHRSVKQLFYDFSCSNYPFFVLDTRTQRFVDDAPGALQDNHLLGRPSLHPAEPGQLDCLCAWLRYMQEDRGNTPKFVVTSSVFVPNGVDTAGEGPRYERRKNQSDSWSAFPSTRSTVLETIALYQVQNVVFLSGDIHCSNISRLQFSGGVQGIKAYAVTSSAFYWPFPFADGDPAGYVHDSRAPQTPDSFALKNVPDTMDYRTWAFTQADNFARLDLHPDTAEMQVQFYGTDGEPLVTRKQDDSVNDQPERLQLMPW</sequence>
<feature type="domain" description="PhoD-like phosphatase metallophosphatase" evidence="2">
    <location>
        <begin position="30"/>
        <end position="159"/>
    </location>
</feature>
<dbReference type="RefSeq" id="WP_138641081.1">
    <property type="nucleotide sequence ID" value="NZ_CP022097.2"/>
</dbReference>
<dbReference type="PANTHER" id="PTHR33987">
    <property type="entry name" value="CALCINEURIN-LIKE METALLO-PHOSPHOESTERASE SUPERFAMILY PROTEIN"/>
    <property type="match status" value="1"/>
</dbReference>
<evidence type="ECO:0000256" key="1">
    <source>
        <dbReference type="SAM" id="MobiDB-lite"/>
    </source>
</evidence>
<dbReference type="Proteomes" id="UP000310095">
    <property type="component" value="Unassembled WGS sequence"/>
</dbReference>
<name>A0ABY2VGU1_9PSED</name>
<dbReference type="PANTHER" id="PTHR33987:SF1">
    <property type="entry name" value="CALCINEURIN-LIKE METALLO-PHOSPHOESTERASE SUPERFAMILY PROTEIN"/>
    <property type="match status" value="1"/>
</dbReference>
<comment type="caution">
    <text evidence="3">The sequence shown here is derived from an EMBL/GenBank/DDBJ whole genome shotgun (WGS) entry which is preliminary data.</text>
</comment>
<organism evidence="3 4">
    <name type="scientific">Pseudomonas protegens</name>
    <dbReference type="NCBI Taxonomy" id="380021"/>
    <lineage>
        <taxon>Bacteria</taxon>
        <taxon>Pseudomonadati</taxon>
        <taxon>Pseudomonadota</taxon>
        <taxon>Gammaproteobacteria</taxon>
        <taxon>Pseudomonadales</taxon>
        <taxon>Pseudomonadaceae</taxon>
        <taxon>Pseudomonas</taxon>
    </lineage>
</organism>
<keyword evidence="4" id="KW-1185">Reference proteome</keyword>
<evidence type="ECO:0000313" key="4">
    <source>
        <dbReference type="Proteomes" id="UP000310095"/>
    </source>
</evidence>
<dbReference type="EMBL" id="VAVY01000002">
    <property type="protein sequence ID" value="TMM63517.1"/>
    <property type="molecule type" value="Genomic_DNA"/>
</dbReference>
<evidence type="ECO:0000259" key="2">
    <source>
        <dbReference type="Pfam" id="PF09423"/>
    </source>
</evidence>
<dbReference type="Pfam" id="PF09423">
    <property type="entry name" value="PhoD"/>
    <property type="match status" value="1"/>
</dbReference>
<dbReference type="Gene3D" id="3.60.21.70">
    <property type="entry name" value="PhoD-like phosphatase"/>
    <property type="match status" value="1"/>
</dbReference>
<dbReference type="SUPFAM" id="SSF56300">
    <property type="entry name" value="Metallo-dependent phosphatases"/>
    <property type="match status" value="1"/>
</dbReference>
<feature type="region of interest" description="Disordered" evidence="1">
    <location>
        <begin position="246"/>
        <end position="270"/>
    </location>
</feature>
<gene>
    <name evidence="3" type="ORF">FEF10_09545</name>
</gene>
<proteinExistence type="predicted"/>
<protein>
    <recommendedName>
        <fullName evidence="2">PhoD-like phosphatase metallophosphatase domain-containing protein</fullName>
    </recommendedName>
</protein>
<dbReference type="InterPro" id="IPR029052">
    <property type="entry name" value="Metallo-depent_PP-like"/>
</dbReference>
<evidence type="ECO:0000313" key="3">
    <source>
        <dbReference type="EMBL" id="TMM63517.1"/>
    </source>
</evidence>
<accession>A0ABY2VGU1</accession>
<dbReference type="InterPro" id="IPR038607">
    <property type="entry name" value="PhoD-like_sf"/>
</dbReference>
<dbReference type="InterPro" id="IPR018946">
    <property type="entry name" value="PhoD-like_MPP"/>
</dbReference>